<proteinExistence type="predicted"/>
<evidence type="ECO:0000313" key="1">
    <source>
        <dbReference type="EMBL" id="QYO77929.1"/>
    </source>
</evidence>
<protein>
    <submittedName>
        <fullName evidence="1">Uncharacterized protein</fullName>
    </submittedName>
</protein>
<accession>A0ABX8WIU4</accession>
<sequence length="156" mass="16446">MRLGEGLTGAVLAGLVLAIGIGDAAGKDKPQSIAAWLGQWTASPEQDLTITRSGDAALSIEGFASWGASVPQRVELGAVHVGEFTVVVPISWVDVERHRLEFAVGMDGALRPDEAGDYDCVIALELMQAALVATDNMMCGGHNVTFNGTYRRQPGH</sequence>
<keyword evidence="2" id="KW-1185">Reference proteome</keyword>
<name>A0ABX8WIU4_9HYPH</name>
<dbReference type="Proteomes" id="UP000825799">
    <property type="component" value="Chromosome"/>
</dbReference>
<dbReference type="EMBL" id="CP080590">
    <property type="protein sequence ID" value="QYO77929.1"/>
    <property type="molecule type" value="Genomic_DNA"/>
</dbReference>
<reference evidence="1 2" key="1">
    <citation type="submission" date="2021-08" db="EMBL/GenBank/DDBJ databases">
        <title>Devosia salina sp. nov., isolated from the South China Sea sediment.</title>
        <authorList>
            <person name="Zhou Z."/>
        </authorList>
    </citation>
    <scope>NUCLEOTIDE SEQUENCE [LARGE SCALE GENOMIC DNA]</scope>
    <source>
        <strain evidence="1 2">SCS-3</strain>
    </source>
</reference>
<organism evidence="1 2">
    <name type="scientific">Devosia salina</name>
    <dbReference type="NCBI Taxonomy" id="2860336"/>
    <lineage>
        <taxon>Bacteria</taxon>
        <taxon>Pseudomonadati</taxon>
        <taxon>Pseudomonadota</taxon>
        <taxon>Alphaproteobacteria</taxon>
        <taxon>Hyphomicrobiales</taxon>
        <taxon>Devosiaceae</taxon>
        <taxon>Devosia</taxon>
    </lineage>
</organism>
<gene>
    <name evidence="1" type="ORF">K1X15_05010</name>
</gene>
<dbReference type="RefSeq" id="WP_220306392.1">
    <property type="nucleotide sequence ID" value="NZ_CP080590.1"/>
</dbReference>
<evidence type="ECO:0000313" key="2">
    <source>
        <dbReference type="Proteomes" id="UP000825799"/>
    </source>
</evidence>